<evidence type="ECO:0000259" key="2">
    <source>
        <dbReference type="PROSITE" id="PS50994"/>
    </source>
</evidence>
<dbReference type="Gene3D" id="3.30.420.10">
    <property type="entry name" value="Ribonuclease H-like superfamily/Ribonuclease H"/>
    <property type="match status" value="1"/>
</dbReference>
<dbReference type="InterPro" id="IPR055247">
    <property type="entry name" value="InsJ-like_HTH"/>
</dbReference>
<dbReference type="Pfam" id="PF13518">
    <property type="entry name" value="HTH_28"/>
    <property type="match status" value="1"/>
</dbReference>
<reference evidence="3 4" key="1">
    <citation type="submission" date="2020-10" db="EMBL/GenBank/DDBJ databases">
        <title>Janibacter indicus TT2 genome sequence.</title>
        <authorList>
            <person name="Lee K."/>
            <person name="Ganzorig M."/>
        </authorList>
    </citation>
    <scope>NUCLEOTIDE SEQUENCE [LARGE SCALE GENOMIC DNA]</scope>
    <source>
        <strain evidence="3 4">TT2</strain>
    </source>
</reference>
<name>A0A7L9J5K0_9MICO</name>
<dbReference type="GO" id="GO:0003676">
    <property type="term" value="F:nucleic acid binding"/>
    <property type="evidence" value="ECO:0007669"/>
    <property type="project" value="InterPro"/>
</dbReference>
<evidence type="ECO:0000256" key="1">
    <source>
        <dbReference type="SAM" id="MobiDB-lite"/>
    </source>
</evidence>
<feature type="domain" description="Integrase catalytic" evidence="2">
    <location>
        <begin position="130"/>
        <end position="302"/>
    </location>
</feature>
<feature type="compositionally biased region" description="Low complexity" evidence="1">
    <location>
        <begin position="292"/>
        <end position="312"/>
    </location>
</feature>
<evidence type="ECO:0000313" key="3">
    <source>
        <dbReference type="EMBL" id="QOK24333.1"/>
    </source>
</evidence>
<dbReference type="SUPFAM" id="SSF46689">
    <property type="entry name" value="Homeodomain-like"/>
    <property type="match status" value="1"/>
</dbReference>
<dbReference type="AlphaFoldDB" id="A0A7L9J5K0"/>
<dbReference type="InterPro" id="IPR012337">
    <property type="entry name" value="RNaseH-like_sf"/>
</dbReference>
<dbReference type="InterPro" id="IPR001584">
    <property type="entry name" value="Integrase_cat-core"/>
</dbReference>
<protein>
    <submittedName>
        <fullName evidence="3">IS481 family transposase</fullName>
    </submittedName>
</protein>
<dbReference type="Proteomes" id="UP000593998">
    <property type="component" value="Chromosome"/>
</dbReference>
<sequence length="393" mass="43711">MSKRRLVITAVLAGQSQSEVARTYGVSQGWISKLMARYRAEGEQAFEPRSRRPATSTNATPQATVDLVLQLRDQLSAQGLDAGAETIGWHLRHHHDVTTSRATINRILTRAGRVVPEPKKRPKSSYIRFEAEQPNETWQSDFTHYRLATGRDVEILTWLDDHSRCALHISAHTRVTGPIVLAAFQAAIDEHGCPASTLTDNGMVFTTRLAGGRGGKNALETHLAALGVTQKNSRPAHPTTCGKVERFQQTMKKWLRAQAEQPATVQALQTLIDDFRDEYNNRRPHRSLPHRATPATAYTARPKAAPGTPTTTTHERVRTDKIDKSGVVTLRHHGRLHHIGVGRTHAGTYVLLLVQDLEIRIINAATGEILRELTLDPTRDYQPTGRKPGPQKQ</sequence>
<organism evidence="3 4">
    <name type="scientific">Janibacter indicus</name>
    <dbReference type="NCBI Taxonomy" id="857417"/>
    <lineage>
        <taxon>Bacteria</taxon>
        <taxon>Bacillati</taxon>
        <taxon>Actinomycetota</taxon>
        <taxon>Actinomycetes</taxon>
        <taxon>Micrococcales</taxon>
        <taxon>Intrasporangiaceae</taxon>
        <taxon>Janibacter</taxon>
    </lineage>
</organism>
<dbReference type="PANTHER" id="PTHR35004:SF7">
    <property type="entry name" value="INTEGRASE PROTEIN"/>
    <property type="match status" value="1"/>
</dbReference>
<evidence type="ECO:0000313" key="4">
    <source>
        <dbReference type="Proteomes" id="UP000593998"/>
    </source>
</evidence>
<dbReference type="InterPro" id="IPR036397">
    <property type="entry name" value="RNaseH_sf"/>
</dbReference>
<proteinExistence type="predicted"/>
<dbReference type="Pfam" id="PF13683">
    <property type="entry name" value="rve_3"/>
    <property type="match status" value="1"/>
</dbReference>
<dbReference type="PANTHER" id="PTHR35004">
    <property type="entry name" value="TRANSPOSASE RV3428C-RELATED"/>
    <property type="match status" value="1"/>
</dbReference>
<gene>
    <name evidence="3" type="ORF">IGS73_08410</name>
</gene>
<dbReference type="SUPFAM" id="SSF53098">
    <property type="entry name" value="Ribonuclease H-like"/>
    <property type="match status" value="1"/>
</dbReference>
<dbReference type="GO" id="GO:0015074">
    <property type="term" value="P:DNA integration"/>
    <property type="evidence" value="ECO:0007669"/>
    <property type="project" value="InterPro"/>
</dbReference>
<dbReference type="InterPro" id="IPR009057">
    <property type="entry name" value="Homeodomain-like_sf"/>
</dbReference>
<dbReference type="InterPro" id="IPR047656">
    <property type="entry name" value="IS481-like_transpos"/>
</dbReference>
<dbReference type="EMBL" id="CP062789">
    <property type="protein sequence ID" value="QOK24333.1"/>
    <property type="molecule type" value="Genomic_DNA"/>
</dbReference>
<dbReference type="PROSITE" id="PS50994">
    <property type="entry name" value="INTEGRASE"/>
    <property type="match status" value="1"/>
</dbReference>
<feature type="region of interest" description="Disordered" evidence="1">
    <location>
        <begin position="281"/>
        <end position="315"/>
    </location>
</feature>
<dbReference type="NCBIfam" id="NF033577">
    <property type="entry name" value="transpos_IS481"/>
    <property type="match status" value="1"/>
</dbReference>
<accession>A0A7L9J5K0</accession>